<name>A0AB39RUR4_9ACTN</name>
<dbReference type="Gene3D" id="3.40.50.1820">
    <property type="entry name" value="alpha/beta hydrolase"/>
    <property type="match status" value="1"/>
</dbReference>
<dbReference type="InterPro" id="IPR000073">
    <property type="entry name" value="AB_hydrolase_1"/>
</dbReference>
<dbReference type="PANTHER" id="PTHR43433">
    <property type="entry name" value="HYDROLASE, ALPHA/BETA FOLD FAMILY PROTEIN"/>
    <property type="match status" value="1"/>
</dbReference>
<evidence type="ECO:0000313" key="2">
    <source>
        <dbReference type="EMBL" id="XDQ56719.1"/>
    </source>
</evidence>
<dbReference type="RefSeq" id="WP_369249791.1">
    <property type="nucleotide sequence ID" value="NZ_CP163443.1"/>
</dbReference>
<protein>
    <submittedName>
        <fullName evidence="2">Alpha/beta fold hydrolase</fullName>
    </submittedName>
</protein>
<accession>A0AB39RUR4</accession>
<sequence>MDIALKTGVTLSYDIFGDPEGSPVILVPGQHQANLFNQMQVPYLTKRGHRVITFDHRGVPPSEETPPPYTMEGLAEDVAALIEQLGVGPCAIVGYSLGATIILELAVERPELLTRAVLVGVPWKPSALHRAIREDALERLRAGVVMPPVMEGIYRAMYLFGPRALNRNAFIEPYLEGLRGLAAAGGHGALGHAEASAAYDPDPARIAGITVPCLVVGMEHDIMAPYPMARELAKLIPGAEYREIKNSGHAALLEKPTEVNTLLAEYLGVEAQAPTVR</sequence>
<dbReference type="SUPFAM" id="SSF53474">
    <property type="entry name" value="alpha/beta-Hydrolases"/>
    <property type="match status" value="1"/>
</dbReference>
<dbReference type="EMBL" id="CP163443">
    <property type="protein sequence ID" value="XDQ56719.1"/>
    <property type="molecule type" value="Genomic_DNA"/>
</dbReference>
<dbReference type="AlphaFoldDB" id="A0AB39RUR4"/>
<dbReference type="PANTHER" id="PTHR43433:SF10">
    <property type="entry name" value="AB HYDROLASE-1 DOMAIN-CONTAINING PROTEIN"/>
    <property type="match status" value="1"/>
</dbReference>
<dbReference type="InterPro" id="IPR029058">
    <property type="entry name" value="AB_hydrolase_fold"/>
</dbReference>
<organism evidence="2">
    <name type="scientific">Streptomyces sp. R41</name>
    <dbReference type="NCBI Taxonomy" id="3238632"/>
    <lineage>
        <taxon>Bacteria</taxon>
        <taxon>Bacillati</taxon>
        <taxon>Actinomycetota</taxon>
        <taxon>Actinomycetes</taxon>
        <taxon>Kitasatosporales</taxon>
        <taxon>Streptomycetaceae</taxon>
        <taxon>Streptomyces</taxon>
    </lineage>
</organism>
<gene>
    <name evidence="2" type="ORF">AB5J53_36110</name>
</gene>
<keyword evidence="2" id="KW-0378">Hydrolase</keyword>
<dbReference type="InterPro" id="IPR050471">
    <property type="entry name" value="AB_hydrolase"/>
</dbReference>
<feature type="domain" description="AB hydrolase-1" evidence="1">
    <location>
        <begin position="25"/>
        <end position="256"/>
    </location>
</feature>
<dbReference type="Pfam" id="PF00561">
    <property type="entry name" value="Abhydrolase_1"/>
    <property type="match status" value="1"/>
</dbReference>
<proteinExistence type="predicted"/>
<evidence type="ECO:0000259" key="1">
    <source>
        <dbReference type="Pfam" id="PF00561"/>
    </source>
</evidence>
<reference evidence="2" key="1">
    <citation type="submission" date="2024-07" db="EMBL/GenBank/DDBJ databases">
        <authorList>
            <person name="Yu S.T."/>
        </authorList>
    </citation>
    <scope>NUCLEOTIDE SEQUENCE</scope>
    <source>
        <strain evidence="2">R41</strain>
    </source>
</reference>
<dbReference type="GO" id="GO:0016787">
    <property type="term" value="F:hydrolase activity"/>
    <property type="evidence" value="ECO:0007669"/>
    <property type="project" value="UniProtKB-KW"/>
</dbReference>